<proteinExistence type="predicted"/>
<dbReference type="PROSITE" id="PS51471">
    <property type="entry name" value="FE2OG_OXY"/>
    <property type="match status" value="1"/>
</dbReference>
<reference evidence="3" key="1">
    <citation type="submission" date="2017-02" db="EMBL/GenBank/DDBJ databases">
        <authorList>
            <person name="Varghese N."/>
            <person name="Submissions S."/>
        </authorList>
    </citation>
    <scope>NUCLEOTIDE SEQUENCE [LARGE SCALE GENOMIC DNA]</scope>
    <source>
        <strain evidence="3">DSM 22270</strain>
    </source>
</reference>
<dbReference type="InterPro" id="IPR037151">
    <property type="entry name" value="AlkB-like_sf"/>
</dbReference>
<dbReference type="Proteomes" id="UP000190897">
    <property type="component" value="Unassembled WGS sequence"/>
</dbReference>
<evidence type="ECO:0000313" key="2">
    <source>
        <dbReference type="EMBL" id="SKB81764.1"/>
    </source>
</evidence>
<evidence type="ECO:0000259" key="1">
    <source>
        <dbReference type="PROSITE" id="PS51471"/>
    </source>
</evidence>
<dbReference type="SUPFAM" id="SSF51197">
    <property type="entry name" value="Clavaminate synthase-like"/>
    <property type="match status" value="1"/>
</dbReference>
<gene>
    <name evidence="2" type="ORF">SAMN05660293_02342</name>
</gene>
<dbReference type="PANTHER" id="PTHR31212:SF4">
    <property type="entry name" value="ALPHA-KETOGLUTARATE-DEPENDENT DIOXYGENASE ALKB HOMOLOG 3"/>
    <property type="match status" value="1"/>
</dbReference>
<keyword evidence="2" id="KW-0560">Oxidoreductase</keyword>
<dbReference type="AlphaFoldDB" id="A0A1T5ECV2"/>
<dbReference type="STRING" id="651661.SAMN05660293_02342"/>
<dbReference type="OrthoDB" id="190276at2"/>
<protein>
    <submittedName>
        <fullName evidence="2">Alkylated DNA repair dioxygenase AlkB</fullName>
    </submittedName>
</protein>
<dbReference type="Pfam" id="PF13532">
    <property type="entry name" value="2OG-FeII_Oxy_2"/>
    <property type="match status" value="1"/>
</dbReference>
<dbReference type="GO" id="GO:0051213">
    <property type="term" value="F:dioxygenase activity"/>
    <property type="evidence" value="ECO:0007669"/>
    <property type="project" value="UniProtKB-KW"/>
</dbReference>
<keyword evidence="3" id="KW-1185">Reference proteome</keyword>
<sequence>MEQFKLFDDREHLLLPEHLMEYVPGFFTKMESERYLKTFLETVSWQQTKITIYDKEMLTPRLCAWFGDRPIRQDDMRPPIPWTEELLEIKSKVENHTGIRFNGVLLNYYRDGNDSVAWHSDKDTIVGLKTEIASVSFGQPRNFDFRNKENHKQQYSLELGNGSLLLMKGDLQKYWEHRIAKSSKTMKARINLTFRKVA</sequence>
<organism evidence="2 3">
    <name type="scientific">Dyadobacter psychrophilus</name>
    <dbReference type="NCBI Taxonomy" id="651661"/>
    <lineage>
        <taxon>Bacteria</taxon>
        <taxon>Pseudomonadati</taxon>
        <taxon>Bacteroidota</taxon>
        <taxon>Cytophagia</taxon>
        <taxon>Cytophagales</taxon>
        <taxon>Spirosomataceae</taxon>
        <taxon>Dyadobacter</taxon>
    </lineage>
</organism>
<dbReference type="GO" id="GO:0006307">
    <property type="term" value="P:DNA alkylation repair"/>
    <property type="evidence" value="ECO:0007669"/>
    <property type="project" value="InterPro"/>
</dbReference>
<dbReference type="EMBL" id="FUZA01000002">
    <property type="protein sequence ID" value="SKB81764.1"/>
    <property type="molecule type" value="Genomic_DNA"/>
</dbReference>
<feature type="domain" description="Fe2OG dioxygenase" evidence="1">
    <location>
        <begin position="100"/>
        <end position="198"/>
    </location>
</feature>
<name>A0A1T5ECV2_9BACT</name>
<keyword evidence="2" id="KW-0223">Dioxygenase</keyword>
<dbReference type="PANTHER" id="PTHR31212">
    <property type="entry name" value="ALPHA-KETOGLUTARATE-DEPENDENT DIOXYGENASE ALKB HOMOLOG 3"/>
    <property type="match status" value="1"/>
</dbReference>
<evidence type="ECO:0000313" key="3">
    <source>
        <dbReference type="Proteomes" id="UP000190897"/>
    </source>
</evidence>
<dbReference type="InterPro" id="IPR027450">
    <property type="entry name" value="AlkB-like"/>
</dbReference>
<dbReference type="InterPro" id="IPR032854">
    <property type="entry name" value="ALKBH3"/>
</dbReference>
<dbReference type="Gene3D" id="2.60.120.590">
    <property type="entry name" value="Alpha-ketoglutarate-dependent dioxygenase AlkB-like"/>
    <property type="match status" value="1"/>
</dbReference>
<accession>A0A1T5ECV2</accession>
<dbReference type="RefSeq" id="WP_082214823.1">
    <property type="nucleotide sequence ID" value="NZ_FUZA01000002.1"/>
</dbReference>
<dbReference type="InterPro" id="IPR005123">
    <property type="entry name" value="Oxoglu/Fe-dep_dioxygenase_dom"/>
</dbReference>